<sequence>MGKAKHLNLTDVIHRALIVNPGDVEPLVNYLGMDRKTLSFEKGQLHKTAEALAKYLQEMGSNDIATFFRGGGVEYTEVVLDVAEKLGAKDARDDKTVEENEGIILRKLFADALDQMSVGERRQLFSSMGIRETEIPYGSAGTILVQLLLKNFGGFATYRISLIVANMVARTLLGSGLSFATNAALTRTIGTLLGPIGWAASAAWLVVDLAGPAYRKTVPAVVHVAMLRQMLMNRINIGVVGHGSTGKDSLVKAVFGVDTGNVHPVAGSTVDAKIYELGTSGAVHLVNYPGFNDASKDVDERVLDMLPYTDVFLMVVDLSRGVSGLDVSTLDSLKEFGRPILVCLNKADLPRPKDREALLQAARDRLQGVEMVETAFDPDPRLGVNAPMNCRAVYEWVLQRVSEDGKETSHIPKSEHV</sequence>
<gene>
    <name evidence="2" type="ORF">C1S70_31100</name>
</gene>
<dbReference type="RefSeq" id="WP_103041676.1">
    <property type="nucleotide sequence ID" value="NZ_POWG01000065.1"/>
</dbReference>
<dbReference type="InterPro" id="IPR006073">
    <property type="entry name" value="GTP-bd"/>
</dbReference>
<dbReference type="PANTHER" id="PTHR42714:SF2">
    <property type="entry name" value="TRNA MODIFICATION GTPASE GTPBP3, MITOCHONDRIAL"/>
    <property type="match status" value="1"/>
</dbReference>
<evidence type="ECO:0000259" key="1">
    <source>
        <dbReference type="Pfam" id="PF01926"/>
    </source>
</evidence>
<protein>
    <submittedName>
        <fullName evidence="2">GTP-binding protein</fullName>
    </submittedName>
</protein>
<geneLocation type="plasmid" evidence="2">
    <name>p45unnamed</name>
</geneLocation>
<proteinExistence type="predicted"/>
<dbReference type="GO" id="GO:0005525">
    <property type="term" value="F:GTP binding"/>
    <property type="evidence" value="ECO:0007669"/>
    <property type="project" value="InterPro"/>
</dbReference>
<dbReference type="PANTHER" id="PTHR42714">
    <property type="entry name" value="TRNA MODIFICATION GTPASE GTPBP3"/>
    <property type="match status" value="1"/>
</dbReference>
<dbReference type="Gene3D" id="3.40.50.300">
    <property type="entry name" value="P-loop containing nucleotide triphosphate hydrolases"/>
    <property type="match status" value="1"/>
</dbReference>
<dbReference type="GO" id="GO:0005737">
    <property type="term" value="C:cytoplasm"/>
    <property type="evidence" value="ECO:0007669"/>
    <property type="project" value="TreeGrafter"/>
</dbReference>
<accession>A0A2K1FR59</accession>
<dbReference type="GO" id="GO:0030488">
    <property type="term" value="P:tRNA methylation"/>
    <property type="evidence" value="ECO:0007669"/>
    <property type="project" value="TreeGrafter"/>
</dbReference>
<dbReference type="Pfam" id="PF01926">
    <property type="entry name" value="MMR_HSR1"/>
    <property type="match status" value="1"/>
</dbReference>
<dbReference type="GO" id="GO:0002098">
    <property type="term" value="P:tRNA wobble uridine modification"/>
    <property type="evidence" value="ECO:0007669"/>
    <property type="project" value="TreeGrafter"/>
</dbReference>
<dbReference type="CDD" id="cd00882">
    <property type="entry name" value="Ras_like_GTPase"/>
    <property type="match status" value="1"/>
</dbReference>
<evidence type="ECO:0000313" key="3">
    <source>
        <dbReference type="Proteomes" id="UP000236268"/>
    </source>
</evidence>
<evidence type="ECO:0000313" key="2">
    <source>
        <dbReference type="EMBL" id="PNQ95023.1"/>
    </source>
</evidence>
<dbReference type="InterPro" id="IPR027417">
    <property type="entry name" value="P-loop_NTPase"/>
</dbReference>
<organism evidence="2 3">
    <name type="scientific">Azospirillum argentinense</name>
    <dbReference type="NCBI Taxonomy" id="2970906"/>
    <lineage>
        <taxon>Bacteria</taxon>
        <taxon>Pseudomonadati</taxon>
        <taxon>Pseudomonadota</taxon>
        <taxon>Alphaproteobacteria</taxon>
        <taxon>Rhodospirillales</taxon>
        <taxon>Azospirillaceae</taxon>
        <taxon>Azospirillum</taxon>
    </lineage>
</organism>
<dbReference type="EMBL" id="POWG01000065">
    <property type="protein sequence ID" value="PNQ95023.1"/>
    <property type="molecule type" value="Genomic_DNA"/>
</dbReference>
<comment type="caution">
    <text evidence="2">The sequence shown here is derived from an EMBL/GenBank/DDBJ whole genome shotgun (WGS) entry which is preliminary data.</text>
</comment>
<reference evidence="2 3" key="1">
    <citation type="submission" date="2018-01" db="EMBL/GenBank/DDBJ databases">
        <title>Whole genome sequence of Azospirillum brasilense REC3 isolated from strawberry roots.</title>
        <authorList>
            <person name="Fontana C.A."/>
            <person name="Salazar S.M."/>
            <person name="Bassi D."/>
            <person name="Puglisi E."/>
            <person name="Lovaisa N.C."/>
            <person name="Toffoli L.M."/>
            <person name="Pedraza R."/>
            <person name="Cocconcelli P.S."/>
        </authorList>
    </citation>
    <scope>NUCLEOTIDE SEQUENCE [LARGE SCALE GENOMIC DNA]</scope>
    <source>
        <strain evidence="2 3">REC3</strain>
        <plasmid evidence="2">p45unnamed</plasmid>
    </source>
</reference>
<name>A0A2K1FR59_9PROT</name>
<feature type="domain" description="G" evidence="1">
    <location>
        <begin position="237"/>
        <end position="346"/>
    </location>
</feature>
<dbReference type="AlphaFoldDB" id="A0A2K1FR59"/>
<dbReference type="SUPFAM" id="SSF52540">
    <property type="entry name" value="P-loop containing nucleoside triphosphate hydrolases"/>
    <property type="match status" value="1"/>
</dbReference>
<keyword evidence="2" id="KW-0614">Plasmid</keyword>
<dbReference type="Proteomes" id="UP000236268">
    <property type="component" value="Unassembled WGS sequence"/>
</dbReference>